<keyword evidence="3" id="KW-1185">Reference proteome</keyword>
<dbReference type="EMBL" id="JAPHNL010000046">
    <property type="protein sequence ID" value="MCX3059328.1"/>
    <property type="molecule type" value="Genomic_DNA"/>
</dbReference>
<evidence type="ECO:0000256" key="1">
    <source>
        <dbReference type="SAM" id="MobiDB-lite"/>
    </source>
</evidence>
<feature type="compositionally biased region" description="Basic and acidic residues" evidence="1">
    <location>
        <begin position="20"/>
        <end position="42"/>
    </location>
</feature>
<feature type="non-terminal residue" evidence="2">
    <location>
        <position position="1"/>
    </location>
</feature>
<evidence type="ECO:0000313" key="2">
    <source>
        <dbReference type="EMBL" id="MCX3059328.1"/>
    </source>
</evidence>
<organism evidence="2 3">
    <name type="scientific">Streptomyces beihaiensis</name>
    <dbReference type="NCBI Taxonomy" id="2984495"/>
    <lineage>
        <taxon>Bacteria</taxon>
        <taxon>Bacillati</taxon>
        <taxon>Actinomycetota</taxon>
        <taxon>Actinomycetes</taxon>
        <taxon>Kitasatosporales</taxon>
        <taxon>Streptomycetaceae</taxon>
        <taxon>Streptomyces</taxon>
    </lineage>
</organism>
<reference evidence="2" key="1">
    <citation type="submission" date="2022-10" db="EMBL/GenBank/DDBJ databases">
        <title>Streptomyces beihaiensis sp. nov., a chitin degrading actinobacterium, isolated from shrimp pond soil.</title>
        <authorList>
            <person name="Xie J."/>
            <person name="Shen N."/>
        </authorList>
    </citation>
    <scope>NUCLEOTIDE SEQUENCE</scope>
    <source>
        <strain evidence="2">GXMU-J5</strain>
    </source>
</reference>
<accession>A0ABT3TQL1</accession>
<proteinExistence type="predicted"/>
<feature type="compositionally biased region" description="Low complexity" evidence="1">
    <location>
        <begin position="43"/>
        <end position="87"/>
    </location>
</feature>
<evidence type="ECO:0000313" key="3">
    <source>
        <dbReference type="Proteomes" id="UP001163064"/>
    </source>
</evidence>
<protein>
    <recommendedName>
        <fullName evidence="4">Serine/threonine protein kinase</fullName>
    </recommendedName>
</protein>
<evidence type="ECO:0008006" key="4">
    <source>
        <dbReference type="Google" id="ProtNLM"/>
    </source>
</evidence>
<name>A0ABT3TQL1_9ACTN</name>
<sequence length="97" mass="9222">TTAPTSAGPPPAATPGRPGQAKDEAARCRSYENGHGLSRADRAAAGCDEPAAAEPAAPAAATSTAGPAPTAAPVPSSARSAAAAATSQTGRHGPKQP</sequence>
<comment type="caution">
    <text evidence="2">The sequence shown here is derived from an EMBL/GenBank/DDBJ whole genome shotgun (WGS) entry which is preliminary data.</text>
</comment>
<dbReference type="Proteomes" id="UP001163064">
    <property type="component" value="Unassembled WGS sequence"/>
</dbReference>
<feature type="region of interest" description="Disordered" evidence="1">
    <location>
        <begin position="1"/>
        <end position="97"/>
    </location>
</feature>
<gene>
    <name evidence="2" type="ORF">OFY01_06025</name>
</gene>